<dbReference type="GeneID" id="20524950"/>
<accession>A0A058ZE51</accession>
<proteinExistence type="predicted"/>
<dbReference type="RefSeq" id="XP_009492345.1">
    <property type="nucleotide sequence ID" value="XM_009494070.1"/>
</dbReference>
<protein>
    <submittedName>
        <fullName evidence="1">Uncharacterized protein</fullName>
    </submittedName>
</protein>
<dbReference type="AlphaFoldDB" id="A0A058ZE51"/>
<evidence type="ECO:0000313" key="2">
    <source>
        <dbReference type="Proteomes" id="UP000030693"/>
    </source>
</evidence>
<keyword evidence="2" id="KW-1185">Reference proteome</keyword>
<dbReference type="EMBL" id="KB932201">
    <property type="protein sequence ID" value="KCV72644.1"/>
    <property type="molecule type" value="Genomic_DNA"/>
</dbReference>
<gene>
    <name evidence="1" type="ORF">H696_00225</name>
</gene>
<reference evidence="1" key="1">
    <citation type="submission" date="2013-04" db="EMBL/GenBank/DDBJ databases">
        <title>The Genome Sequence of Fonticula alba ATCC 38817.</title>
        <authorList>
            <consortium name="The Broad Institute Genomics Platform"/>
            <person name="Russ C."/>
            <person name="Cuomo C."/>
            <person name="Burger G."/>
            <person name="Gray M.W."/>
            <person name="Holland P.W.H."/>
            <person name="King N."/>
            <person name="Lang F.B.F."/>
            <person name="Roger A.J."/>
            <person name="Ruiz-Trillo I."/>
            <person name="Brown M."/>
            <person name="Walker B."/>
            <person name="Young S."/>
            <person name="Zeng Q."/>
            <person name="Gargeya S."/>
            <person name="Fitzgerald M."/>
            <person name="Haas B."/>
            <person name="Abouelleil A."/>
            <person name="Allen A.W."/>
            <person name="Alvarado L."/>
            <person name="Arachchi H.M."/>
            <person name="Berlin A.M."/>
            <person name="Chapman S.B."/>
            <person name="Gainer-Dewar J."/>
            <person name="Goldberg J."/>
            <person name="Griggs A."/>
            <person name="Gujja S."/>
            <person name="Hansen M."/>
            <person name="Howarth C."/>
            <person name="Imamovic A."/>
            <person name="Ireland A."/>
            <person name="Larimer J."/>
            <person name="McCowan C."/>
            <person name="Murphy C."/>
            <person name="Pearson M."/>
            <person name="Poon T.W."/>
            <person name="Priest M."/>
            <person name="Roberts A."/>
            <person name="Saif S."/>
            <person name="Shea T."/>
            <person name="Sisk P."/>
            <person name="Sykes S."/>
            <person name="Wortman J."/>
            <person name="Nusbaum C."/>
            <person name="Birren B."/>
        </authorList>
    </citation>
    <scope>NUCLEOTIDE SEQUENCE [LARGE SCALE GENOMIC DNA]</scope>
    <source>
        <strain evidence="1">ATCC 38817</strain>
    </source>
</reference>
<sequence>MPSLPVLFPSSVVRLSNSFQTGGLFIPHNEPVALPIYTLDMKPPAAPVVSKDLDCSLEGIGRHQAELELCKAADHTCQVSCLNEAYILEACTTVNSDVTETDCRNKFLNTVKTSCPSDSNDWSKYKCKVNSAAPRSMLWSVGVSISAVLLALAASM</sequence>
<dbReference type="Proteomes" id="UP000030693">
    <property type="component" value="Unassembled WGS sequence"/>
</dbReference>
<evidence type="ECO:0000313" key="1">
    <source>
        <dbReference type="EMBL" id="KCV72644.1"/>
    </source>
</evidence>
<organism evidence="1">
    <name type="scientific">Fonticula alba</name>
    <name type="common">Slime mold</name>
    <dbReference type="NCBI Taxonomy" id="691883"/>
    <lineage>
        <taxon>Eukaryota</taxon>
        <taxon>Rotosphaerida</taxon>
        <taxon>Fonticulaceae</taxon>
        <taxon>Fonticula</taxon>
    </lineage>
</organism>
<name>A0A058ZE51_FONAL</name>